<dbReference type="GO" id="GO:0015934">
    <property type="term" value="C:large ribosomal subunit"/>
    <property type="evidence" value="ECO:0007669"/>
    <property type="project" value="InterPro"/>
</dbReference>
<dbReference type="EMBL" id="LCFA01000016">
    <property type="protein sequence ID" value="KKS81776.1"/>
    <property type="molecule type" value="Genomic_DNA"/>
</dbReference>
<dbReference type="FunFam" id="2.30.30.30:FF:000001">
    <property type="entry name" value="50S ribosomal protein L2"/>
    <property type="match status" value="1"/>
</dbReference>
<dbReference type="NCBIfam" id="TIGR01171">
    <property type="entry name" value="rplB_bact"/>
    <property type="match status" value="1"/>
</dbReference>
<dbReference type="Pfam" id="PF00181">
    <property type="entry name" value="Ribosomal_L2_N"/>
    <property type="match status" value="1"/>
</dbReference>
<organism evidence="9 10">
    <name type="scientific">Candidatus Wolfebacteria bacterium GW2011_GWC1_43_10</name>
    <dbReference type="NCBI Taxonomy" id="1619011"/>
    <lineage>
        <taxon>Bacteria</taxon>
        <taxon>Candidatus Wolfeibacteriota</taxon>
    </lineage>
</organism>
<dbReference type="Gene3D" id="2.40.50.140">
    <property type="entry name" value="Nucleic acid-binding proteins"/>
    <property type="match status" value="1"/>
</dbReference>
<evidence type="ECO:0000259" key="8">
    <source>
        <dbReference type="SMART" id="SM01383"/>
    </source>
</evidence>
<evidence type="ECO:0000256" key="5">
    <source>
        <dbReference type="HAMAP-Rule" id="MF_01320"/>
    </source>
</evidence>
<dbReference type="FunFam" id="4.10.950.10:FF:000001">
    <property type="entry name" value="50S ribosomal protein L2"/>
    <property type="match status" value="1"/>
</dbReference>
<keyword evidence="2 5" id="KW-0689">Ribosomal protein</keyword>
<dbReference type="InterPro" id="IPR014722">
    <property type="entry name" value="Rib_uL2_dom2"/>
</dbReference>
<protein>
    <recommendedName>
        <fullName evidence="4 5">Large ribosomal subunit protein uL2</fullName>
    </recommendedName>
</protein>
<dbReference type="PANTHER" id="PTHR13691:SF5">
    <property type="entry name" value="LARGE RIBOSOMAL SUBUNIT PROTEIN UL2M"/>
    <property type="match status" value="1"/>
</dbReference>
<accession>A0A0G1EFH2</accession>
<evidence type="ECO:0000259" key="7">
    <source>
        <dbReference type="SMART" id="SM01382"/>
    </source>
</evidence>
<dbReference type="PROSITE" id="PS00467">
    <property type="entry name" value="RIBOSOMAL_L2"/>
    <property type="match status" value="1"/>
</dbReference>
<keyword evidence="5" id="KW-0694">RNA-binding</keyword>
<dbReference type="PATRIC" id="fig|1619011.3.peg.613"/>
<evidence type="ECO:0000313" key="9">
    <source>
        <dbReference type="EMBL" id="KKS81776.1"/>
    </source>
</evidence>
<evidence type="ECO:0000313" key="10">
    <source>
        <dbReference type="Proteomes" id="UP000034810"/>
    </source>
</evidence>
<dbReference type="InterPro" id="IPR008991">
    <property type="entry name" value="Translation_prot_SH3-like_sf"/>
</dbReference>
<dbReference type="SUPFAM" id="SSF50104">
    <property type="entry name" value="Translation proteins SH3-like domain"/>
    <property type="match status" value="1"/>
</dbReference>
<dbReference type="InterPro" id="IPR002171">
    <property type="entry name" value="Ribosomal_uL2"/>
</dbReference>
<evidence type="ECO:0000256" key="3">
    <source>
        <dbReference type="ARBA" id="ARBA00023274"/>
    </source>
</evidence>
<dbReference type="Gene3D" id="4.10.950.10">
    <property type="entry name" value="Ribosomal protein L2, domain 3"/>
    <property type="match status" value="1"/>
</dbReference>
<dbReference type="SMART" id="SM01382">
    <property type="entry name" value="Ribosomal_L2_C"/>
    <property type="match status" value="1"/>
</dbReference>
<dbReference type="Gene3D" id="2.30.30.30">
    <property type="match status" value="1"/>
</dbReference>
<gene>
    <name evidence="5" type="primary">rplB</name>
    <name evidence="9" type="ORF">UV58_C0016G0007</name>
</gene>
<dbReference type="AlphaFoldDB" id="A0A0G1EFH2"/>
<dbReference type="InterPro" id="IPR014726">
    <property type="entry name" value="Ribosomal_uL2_dom3"/>
</dbReference>
<evidence type="ECO:0000256" key="4">
    <source>
        <dbReference type="ARBA" id="ARBA00035242"/>
    </source>
</evidence>
<dbReference type="SUPFAM" id="SSF50249">
    <property type="entry name" value="Nucleic acid-binding proteins"/>
    <property type="match status" value="1"/>
</dbReference>
<dbReference type="GO" id="GO:0002181">
    <property type="term" value="P:cytoplasmic translation"/>
    <property type="evidence" value="ECO:0007669"/>
    <property type="project" value="TreeGrafter"/>
</dbReference>
<comment type="function">
    <text evidence="5">One of the primary rRNA binding proteins. Required for association of the 30S and 50S subunits to form the 70S ribosome, for tRNA binding and peptide bond formation. It has been suggested to have peptidyltransferase activity; this is somewhat controversial. Makes several contacts with the 16S rRNA in the 70S ribosome.</text>
</comment>
<keyword evidence="3 5" id="KW-0687">Ribonucleoprotein</keyword>
<dbReference type="InterPro" id="IPR022671">
    <property type="entry name" value="Ribosomal_uL2_CS"/>
</dbReference>
<feature type="domain" description="Large ribosomal subunit protein uL2 RNA-binding" evidence="8">
    <location>
        <begin position="40"/>
        <end position="116"/>
    </location>
</feature>
<evidence type="ECO:0000256" key="6">
    <source>
        <dbReference type="SAM" id="MobiDB-lite"/>
    </source>
</evidence>
<dbReference type="PANTHER" id="PTHR13691">
    <property type="entry name" value="RIBOSOMAL PROTEIN L2"/>
    <property type="match status" value="1"/>
</dbReference>
<dbReference type="InterPro" id="IPR012340">
    <property type="entry name" value="NA-bd_OB-fold"/>
</dbReference>
<keyword evidence="5" id="KW-0699">rRNA-binding</keyword>
<dbReference type="Proteomes" id="UP000034810">
    <property type="component" value="Unassembled WGS sequence"/>
</dbReference>
<dbReference type="InterPro" id="IPR022666">
    <property type="entry name" value="Ribosomal_uL2_RNA-bd_dom"/>
</dbReference>
<dbReference type="PIRSF" id="PIRSF002158">
    <property type="entry name" value="Ribosomal_L2"/>
    <property type="match status" value="1"/>
</dbReference>
<dbReference type="HAMAP" id="MF_01320_B">
    <property type="entry name" value="Ribosomal_uL2_B"/>
    <property type="match status" value="1"/>
</dbReference>
<dbReference type="Pfam" id="PF03947">
    <property type="entry name" value="Ribosomal_L2_C"/>
    <property type="match status" value="1"/>
</dbReference>
<comment type="similarity">
    <text evidence="1 5">Belongs to the universal ribosomal protein uL2 family.</text>
</comment>
<proteinExistence type="inferred from homology"/>
<evidence type="ECO:0000256" key="2">
    <source>
        <dbReference type="ARBA" id="ARBA00022980"/>
    </source>
</evidence>
<comment type="caution">
    <text evidence="9">The sequence shown here is derived from an EMBL/GenBank/DDBJ whole genome shotgun (WGS) entry which is preliminary data.</text>
</comment>
<dbReference type="SMART" id="SM01383">
    <property type="entry name" value="Ribosomal_L2"/>
    <property type="match status" value="1"/>
</dbReference>
<feature type="domain" description="Large ribosomal subunit protein uL2 C-terminal" evidence="7">
    <location>
        <begin position="122"/>
        <end position="251"/>
    </location>
</feature>
<dbReference type="GO" id="GO:0003735">
    <property type="term" value="F:structural constituent of ribosome"/>
    <property type="evidence" value="ECO:0007669"/>
    <property type="project" value="InterPro"/>
</dbReference>
<dbReference type="GO" id="GO:0019843">
    <property type="term" value="F:rRNA binding"/>
    <property type="evidence" value="ECO:0007669"/>
    <property type="project" value="UniProtKB-UniRule"/>
</dbReference>
<dbReference type="GO" id="GO:0016740">
    <property type="term" value="F:transferase activity"/>
    <property type="evidence" value="ECO:0007669"/>
    <property type="project" value="InterPro"/>
</dbReference>
<dbReference type="InterPro" id="IPR022669">
    <property type="entry name" value="Ribosomal_uL2_C"/>
</dbReference>
<dbReference type="InterPro" id="IPR005880">
    <property type="entry name" value="Ribosomal_uL2_bac/org-type"/>
</dbReference>
<feature type="region of interest" description="Disordered" evidence="6">
    <location>
        <begin position="222"/>
        <end position="260"/>
    </location>
</feature>
<name>A0A0G1EFH2_9BACT</name>
<evidence type="ECO:0000256" key="1">
    <source>
        <dbReference type="ARBA" id="ARBA00005636"/>
    </source>
</evidence>
<comment type="subunit">
    <text evidence="5">Part of the 50S ribosomal subunit. Forms a bridge to the 30S subunit in the 70S ribosome.</text>
</comment>
<reference evidence="9 10" key="1">
    <citation type="journal article" date="2015" name="Nature">
        <title>rRNA introns, odd ribosomes, and small enigmatic genomes across a large radiation of phyla.</title>
        <authorList>
            <person name="Brown C.T."/>
            <person name="Hug L.A."/>
            <person name="Thomas B.C."/>
            <person name="Sharon I."/>
            <person name="Castelle C.J."/>
            <person name="Singh A."/>
            <person name="Wilkins M.J."/>
            <person name="Williams K.H."/>
            <person name="Banfield J.F."/>
        </authorList>
    </citation>
    <scope>NUCLEOTIDE SEQUENCE [LARGE SCALE GENOMIC DNA]</scope>
</reference>
<sequence>MKFYKPTTPSRRHMTAIETSNLSKDRPLKTLTKKLKERSGRNSQGRITVRHQGGGHKRLYRVVDFKQNVLNIPAKIEAIEYDPYRTAFIARILYQNGKRSYILAFQSAQVGNSIIVSQKTPLKDGNRMVLKNIPVGYLVHNIEVIPGKGGQLARSAGSYAEILAHDAGYTSLKMPSSEIRKVLWNGFASLGQMSNPDYSLMNVGKAGRSRWLGIRPTVRGTAMNPVDHPYGGGEGRQRRGTKRPKTLWGKVTGGRKTRNKKKWSNKLIIQRRIKK</sequence>